<evidence type="ECO:0000256" key="1">
    <source>
        <dbReference type="SAM" id="MobiDB-lite"/>
    </source>
</evidence>
<reference evidence="2" key="1">
    <citation type="journal article" date="2021" name="bioRxiv">
        <title>Whole Genome Assembly and Annotation of Northern Wild Rice, Zizania palustris L., Supports a Whole Genome Duplication in the Zizania Genus.</title>
        <authorList>
            <person name="Haas M."/>
            <person name="Kono T."/>
            <person name="Macchietto M."/>
            <person name="Millas R."/>
            <person name="McGilp L."/>
            <person name="Shao M."/>
            <person name="Duquette J."/>
            <person name="Hirsch C.N."/>
            <person name="Kimball J."/>
        </authorList>
    </citation>
    <scope>NUCLEOTIDE SEQUENCE</scope>
    <source>
        <tissue evidence="2">Fresh leaf tissue</tissue>
    </source>
</reference>
<dbReference type="EMBL" id="JAAALK010000290">
    <property type="protein sequence ID" value="KAG8047483.1"/>
    <property type="molecule type" value="Genomic_DNA"/>
</dbReference>
<feature type="region of interest" description="Disordered" evidence="1">
    <location>
        <begin position="1"/>
        <end position="27"/>
    </location>
</feature>
<protein>
    <submittedName>
        <fullName evidence="2">Uncharacterized protein</fullName>
    </submittedName>
</protein>
<organism evidence="2 3">
    <name type="scientific">Zizania palustris</name>
    <name type="common">Northern wild rice</name>
    <dbReference type="NCBI Taxonomy" id="103762"/>
    <lineage>
        <taxon>Eukaryota</taxon>
        <taxon>Viridiplantae</taxon>
        <taxon>Streptophyta</taxon>
        <taxon>Embryophyta</taxon>
        <taxon>Tracheophyta</taxon>
        <taxon>Spermatophyta</taxon>
        <taxon>Magnoliopsida</taxon>
        <taxon>Liliopsida</taxon>
        <taxon>Poales</taxon>
        <taxon>Poaceae</taxon>
        <taxon>BOP clade</taxon>
        <taxon>Oryzoideae</taxon>
        <taxon>Oryzeae</taxon>
        <taxon>Zizaniinae</taxon>
        <taxon>Zizania</taxon>
    </lineage>
</organism>
<evidence type="ECO:0000313" key="2">
    <source>
        <dbReference type="EMBL" id="KAG8047483.1"/>
    </source>
</evidence>
<accession>A0A8J5RKB7</accession>
<dbReference type="AlphaFoldDB" id="A0A8J5RKB7"/>
<dbReference type="Proteomes" id="UP000729402">
    <property type="component" value="Unassembled WGS sequence"/>
</dbReference>
<feature type="region of interest" description="Disordered" evidence="1">
    <location>
        <begin position="127"/>
        <end position="157"/>
    </location>
</feature>
<comment type="caution">
    <text evidence="2">The sequence shown here is derived from an EMBL/GenBank/DDBJ whole genome shotgun (WGS) entry which is preliminary data.</text>
</comment>
<name>A0A8J5RKB7_ZIZPA</name>
<keyword evidence="3" id="KW-1185">Reference proteome</keyword>
<reference evidence="2" key="2">
    <citation type="submission" date="2021-02" db="EMBL/GenBank/DDBJ databases">
        <authorList>
            <person name="Kimball J.A."/>
            <person name="Haas M.W."/>
            <person name="Macchietto M."/>
            <person name="Kono T."/>
            <person name="Duquette J."/>
            <person name="Shao M."/>
        </authorList>
    </citation>
    <scope>NUCLEOTIDE SEQUENCE</scope>
    <source>
        <tissue evidence="2">Fresh leaf tissue</tissue>
    </source>
</reference>
<feature type="compositionally biased region" description="Basic and acidic residues" evidence="1">
    <location>
        <begin position="138"/>
        <end position="154"/>
    </location>
</feature>
<proteinExistence type="predicted"/>
<gene>
    <name evidence="2" type="ORF">GUJ93_ZPchr0008g13851</name>
</gene>
<evidence type="ECO:0000313" key="3">
    <source>
        <dbReference type="Proteomes" id="UP000729402"/>
    </source>
</evidence>
<sequence length="175" mass="18782">MTASRESCLRDFQQQQESNLPVEEESPFGHFSCGWSRRERQVPFVFVMNEWLESCLPRPPSGGGVRSPLQLDSVLYQALCWATQEPLPLLLVLQAELAVDAPASVTDPDVLTDLIWRLGAEVDGAGTSGLAARRRTPRKEGSRGGDGARKRGAEGGRGGGCLAVASVIAGHVIQG</sequence>